<gene>
    <name evidence="1" type="ORF">CAC42_7029</name>
</gene>
<sequence length="70" mass="7053">MVLFAPPALMKVYPVASTNSKTVASAPKTSMAQSRPSNCLESPSKSVNCVAASATDGKAAKGPLITISAT</sequence>
<dbReference type="InParanoid" id="A0A2K1QQH3"/>
<dbReference type="EMBL" id="NKHZ01000051">
    <property type="protein sequence ID" value="PNS17346.1"/>
    <property type="molecule type" value="Genomic_DNA"/>
</dbReference>
<name>A0A2K1QQH3_9PEZI</name>
<comment type="caution">
    <text evidence="1">The sequence shown here is derived from an EMBL/GenBank/DDBJ whole genome shotgun (WGS) entry which is preliminary data.</text>
</comment>
<organism evidence="1 2">
    <name type="scientific">Sphaceloma murrayae</name>
    <dbReference type="NCBI Taxonomy" id="2082308"/>
    <lineage>
        <taxon>Eukaryota</taxon>
        <taxon>Fungi</taxon>
        <taxon>Dikarya</taxon>
        <taxon>Ascomycota</taxon>
        <taxon>Pezizomycotina</taxon>
        <taxon>Dothideomycetes</taxon>
        <taxon>Dothideomycetidae</taxon>
        <taxon>Myriangiales</taxon>
        <taxon>Elsinoaceae</taxon>
        <taxon>Sphaceloma</taxon>
    </lineage>
</organism>
<keyword evidence="2" id="KW-1185">Reference proteome</keyword>
<dbReference type="Proteomes" id="UP000243797">
    <property type="component" value="Unassembled WGS sequence"/>
</dbReference>
<protein>
    <submittedName>
        <fullName evidence="1">Uncharacterized protein</fullName>
    </submittedName>
</protein>
<proteinExistence type="predicted"/>
<accession>A0A2K1QQH3</accession>
<reference evidence="1 2" key="1">
    <citation type="submission" date="2017-06" db="EMBL/GenBank/DDBJ databases">
        <title>Draft genome sequence of a variant of Elsinoe murrayae.</title>
        <authorList>
            <person name="Cheng Q."/>
        </authorList>
    </citation>
    <scope>NUCLEOTIDE SEQUENCE [LARGE SCALE GENOMIC DNA]</scope>
    <source>
        <strain evidence="1 2">CQ-2017a</strain>
    </source>
</reference>
<dbReference type="AlphaFoldDB" id="A0A2K1QQH3"/>
<evidence type="ECO:0000313" key="1">
    <source>
        <dbReference type="EMBL" id="PNS17346.1"/>
    </source>
</evidence>
<evidence type="ECO:0000313" key="2">
    <source>
        <dbReference type="Proteomes" id="UP000243797"/>
    </source>
</evidence>